<dbReference type="RefSeq" id="WP_115315779.1">
    <property type="nucleotide sequence ID" value="NZ_LWIF01000001.1"/>
</dbReference>
<dbReference type="OrthoDB" id="5348860at2"/>
<evidence type="ECO:0000313" key="3">
    <source>
        <dbReference type="Proteomes" id="UP000255417"/>
    </source>
</evidence>
<dbReference type="EMBL" id="UGTA01000001">
    <property type="protein sequence ID" value="SUB59295.1"/>
    <property type="molecule type" value="Genomic_DNA"/>
</dbReference>
<organism evidence="2 3">
    <name type="scientific">Phocoenobacter uteri</name>
    <dbReference type="NCBI Taxonomy" id="146806"/>
    <lineage>
        <taxon>Bacteria</taxon>
        <taxon>Pseudomonadati</taxon>
        <taxon>Pseudomonadota</taxon>
        <taxon>Gammaproteobacteria</taxon>
        <taxon>Pasteurellales</taxon>
        <taxon>Pasteurellaceae</taxon>
        <taxon>Phocoenobacter</taxon>
    </lineage>
</organism>
<dbReference type="PROSITE" id="PS51257">
    <property type="entry name" value="PROKAR_LIPOPROTEIN"/>
    <property type="match status" value="1"/>
</dbReference>
<feature type="chain" id="PRO_5016945393" evidence="1">
    <location>
        <begin position="21"/>
        <end position="125"/>
    </location>
</feature>
<reference evidence="2 3" key="1">
    <citation type="submission" date="2018-06" db="EMBL/GenBank/DDBJ databases">
        <authorList>
            <consortium name="Pathogen Informatics"/>
            <person name="Doyle S."/>
        </authorList>
    </citation>
    <scope>NUCLEOTIDE SEQUENCE [LARGE SCALE GENOMIC DNA]</scope>
    <source>
        <strain evidence="2 3">NCTC12872</strain>
    </source>
</reference>
<protein>
    <submittedName>
        <fullName evidence="2">Copper homeostasis protein CutF</fullName>
    </submittedName>
</protein>
<evidence type="ECO:0000313" key="2">
    <source>
        <dbReference type="EMBL" id="SUB59295.1"/>
    </source>
</evidence>
<dbReference type="Pfam" id="PF04170">
    <property type="entry name" value="NlpE"/>
    <property type="match status" value="1"/>
</dbReference>
<dbReference type="Proteomes" id="UP000255417">
    <property type="component" value="Unassembled WGS sequence"/>
</dbReference>
<evidence type="ECO:0000256" key="1">
    <source>
        <dbReference type="SAM" id="SignalP"/>
    </source>
</evidence>
<dbReference type="InterPro" id="IPR007298">
    <property type="entry name" value="Cu-R_lipoprotein_NlpE"/>
</dbReference>
<dbReference type="Gene3D" id="2.40.128.640">
    <property type="match status" value="1"/>
</dbReference>
<keyword evidence="3" id="KW-1185">Reference proteome</keyword>
<accession>A0A379CC43</accession>
<gene>
    <name evidence="2" type="primary">nlpE</name>
    <name evidence="2" type="ORF">NCTC12872_01279</name>
</gene>
<dbReference type="AlphaFoldDB" id="A0A379CC43"/>
<feature type="signal peptide" evidence="1">
    <location>
        <begin position="1"/>
        <end position="20"/>
    </location>
</feature>
<proteinExistence type="predicted"/>
<sequence>MKKLMVISIATLLSACSMTANNVAGTYQGTLPCSDCDKIEAKLVLKSDKSYIYETTYFQNKQPNEYLEKGQFEWDAKKEDVIVLDEHAGNRKFKIRDNYVEMCDQDGNVAKTGLNYKLKKVQVKK</sequence>
<keyword evidence="1" id="KW-0732">Signal</keyword>
<name>A0A379CC43_9PAST</name>